<feature type="domain" description="AraC-type arabinose-binding/dimerisation" evidence="2">
    <location>
        <begin position="137"/>
        <end position="190"/>
    </location>
</feature>
<dbReference type="GO" id="GO:0006355">
    <property type="term" value="P:regulation of DNA-templated transcription"/>
    <property type="evidence" value="ECO:0007669"/>
    <property type="project" value="InterPro"/>
</dbReference>
<evidence type="ECO:0000256" key="1">
    <source>
        <dbReference type="ARBA" id="ARBA00023125"/>
    </source>
</evidence>
<name>A0A381ZJH6_9ZZZZ</name>
<evidence type="ECO:0000259" key="2">
    <source>
        <dbReference type="Pfam" id="PF02311"/>
    </source>
</evidence>
<evidence type="ECO:0000313" key="3">
    <source>
        <dbReference type="EMBL" id="SVA89390.1"/>
    </source>
</evidence>
<dbReference type="InterPro" id="IPR003313">
    <property type="entry name" value="AraC-bd"/>
</dbReference>
<protein>
    <recommendedName>
        <fullName evidence="2">AraC-type arabinose-binding/dimerisation domain-containing protein</fullName>
    </recommendedName>
</protein>
<dbReference type="InterPro" id="IPR011051">
    <property type="entry name" value="RmlC_Cupin_sf"/>
</dbReference>
<dbReference type="InterPro" id="IPR014710">
    <property type="entry name" value="RmlC-like_jellyroll"/>
</dbReference>
<dbReference type="Pfam" id="PF02311">
    <property type="entry name" value="AraC_binding"/>
    <property type="match status" value="1"/>
</dbReference>
<proteinExistence type="predicted"/>
<dbReference type="AlphaFoldDB" id="A0A381ZJH6"/>
<dbReference type="GO" id="GO:0003677">
    <property type="term" value="F:DNA binding"/>
    <property type="evidence" value="ECO:0007669"/>
    <property type="project" value="UniProtKB-KW"/>
</dbReference>
<gene>
    <name evidence="3" type="ORF">METZ01_LOCUS142244</name>
</gene>
<dbReference type="EMBL" id="UINC01021569">
    <property type="protein sequence ID" value="SVA89390.1"/>
    <property type="molecule type" value="Genomic_DNA"/>
</dbReference>
<accession>A0A381ZJH6</accession>
<keyword evidence="1" id="KW-0238">DNA-binding</keyword>
<sequence>MSKKKLPVAIATALLLLPSAATTQEFPPSCNQCSSTYIPAAELEEFLEIPQVDQQVRSLDVGKTNVQVAIAHRGRLEPRSTGGVAEHSLVTEIYYVISGSGTNVTGPNLVNSVPRPPDNRAVQFLNGPGHNAEEIRNGRTVELEAGDVFVIPAGTGHQFTRIDDHITYLMIRVDPDKVVPLLDEAGAREYLNAR</sequence>
<dbReference type="SUPFAM" id="SSF51182">
    <property type="entry name" value="RmlC-like cupins"/>
    <property type="match status" value="1"/>
</dbReference>
<dbReference type="CDD" id="cd02208">
    <property type="entry name" value="cupin_RmlC-like"/>
    <property type="match status" value="1"/>
</dbReference>
<organism evidence="3">
    <name type="scientific">marine metagenome</name>
    <dbReference type="NCBI Taxonomy" id="408172"/>
    <lineage>
        <taxon>unclassified sequences</taxon>
        <taxon>metagenomes</taxon>
        <taxon>ecological metagenomes</taxon>
    </lineage>
</organism>
<dbReference type="Gene3D" id="2.60.120.10">
    <property type="entry name" value="Jelly Rolls"/>
    <property type="match status" value="1"/>
</dbReference>
<reference evidence="3" key="1">
    <citation type="submission" date="2018-05" db="EMBL/GenBank/DDBJ databases">
        <authorList>
            <person name="Lanie J.A."/>
            <person name="Ng W.-L."/>
            <person name="Kazmierczak K.M."/>
            <person name="Andrzejewski T.M."/>
            <person name="Davidsen T.M."/>
            <person name="Wayne K.J."/>
            <person name="Tettelin H."/>
            <person name="Glass J.I."/>
            <person name="Rusch D."/>
            <person name="Podicherti R."/>
            <person name="Tsui H.-C.T."/>
            <person name="Winkler M.E."/>
        </authorList>
    </citation>
    <scope>NUCLEOTIDE SEQUENCE</scope>
</reference>